<comment type="caution">
    <text evidence="2">The sequence shown here is derived from an EMBL/GenBank/DDBJ whole genome shotgun (WGS) entry which is preliminary data.</text>
</comment>
<dbReference type="SUPFAM" id="SSF54427">
    <property type="entry name" value="NTF2-like"/>
    <property type="match status" value="1"/>
</dbReference>
<sequence>MDNTQEDQIRELFAEYCRTWTEGDSAGFGRLFTEDADYVSYDGSWAAGVARLRENHDKLFRGVIAGSAMVGEIESLRFVTDSVAVLVGNGSVLMPWRSELPKRRLSRQIIVCVRTPEGWRIAAIQNGRQRPVTIPEPDSMPSKMSQTMTRLAQRFGVGRAREVTLS</sequence>
<evidence type="ECO:0000313" key="3">
    <source>
        <dbReference type="Proteomes" id="UP001183246"/>
    </source>
</evidence>
<keyword evidence="3" id="KW-1185">Reference proteome</keyword>
<dbReference type="InterPro" id="IPR011944">
    <property type="entry name" value="Steroid_delta5-4_isomerase"/>
</dbReference>
<organism evidence="2 3">
    <name type="scientific">Streptomyces litchfieldiae</name>
    <dbReference type="NCBI Taxonomy" id="3075543"/>
    <lineage>
        <taxon>Bacteria</taxon>
        <taxon>Bacillati</taxon>
        <taxon>Actinomycetota</taxon>
        <taxon>Actinomycetes</taxon>
        <taxon>Kitasatosporales</taxon>
        <taxon>Streptomycetaceae</taxon>
        <taxon>Streptomyces</taxon>
    </lineage>
</organism>
<gene>
    <name evidence="2" type="ORF">RM590_13805</name>
</gene>
<evidence type="ECO:0000313" key="2">
    <source>
        <dbReference type="EMBL" id="MDT0343677.1"/>
    </source>
</evidence>
<name>A0ABU2MQJ6_9ACTN</name>
<feature type="domain" description="DUF4440" evidence="1">
    <location>
        <begin position="9"/>
        <end position="121"/>
    </location>
</feature>
<protein>
    <submittedName>
        <fullName evidence="2">SgcJ/EcaC family oxidoreductase</fullName>
    </submittedName>
</protein>
<reference evidence="3" key="1">
    <citation type="submission" date="2023-07" db="EMBL/GenBank/DDBJ databases">
        <title>30 novel species of actinomycetes from the DSMZ collection.</title>
        <authorList>
            <person name="Nouioui I."/>
        </authorList>
    </citation>
    <scope>NUCLEOTIDE SEQUENCE [LARGE SCALE GENOMIC DNA]</scope>
    <source>
        <strain evidence="3">DSM 44938</strain>
    </source>
</reference>
<dbReference type="Gene3D" id="3.10.450.50">
    <property type="match status" value="1"/>
</dbReference>
<dbReference type="RefSeq" id="WP_311704812.1">
    <property type="nucleotide sequence ID" value="NZ_JAVREL010000006.1"/>
</dbReference>
<dbReference type="Proteomes" id="UP001183246">
    <property type="component" value="Unassembled WGS sequence"/>
</dbReference>
<dbReference type="NCBIfam" id="TIGR02246">
    <property type="entry name" value="SgcJ/EcaC family oxidoreductase"/>
    <property type="match status" value="1"/>
</dbReference>
<dbReference type="InterPro" id="IPR027843">
    <property type="entry name" value="DUF4440"/>
</dbReference>
<evidence type="ECO:0000259" key="1">
    <source>
        <dbReference type="Pfam" id="PF14534"/>
    </source>
</evidence>
<dbReference type="Pfam" id="PF14534">
    <property type="entry name" value="DUF4440"/>
    <property type="match status" value="1"/>
</dbReference>
<dbReference type="InterPro" id="IPR032710">
    <property type="entry name" value="NTF2-like_dom_sf"/>
</dbReference>
<accession>A0ABU2MQJ6</accession>
<proteinExistence type="predicted"/>
<dbReference type="EMBL" id="JAVREL010000006">
    <property type="protein sequence ID" value="MDT0343677.1"/>
    <property type="molecule type" value="Genomic_DNA"/>
</dbReference>